<dbReference type="InterPro" id="IPR011990">
    <property type="entry name" value="TPR-like_helical_dom_sf"/>
</dbReference>
<dbReference type="SUPFAM" id="SSF48452">
    <property type="entry name" value="TPR-like"/>
    <property type="match status" value="1"/>
</dbReference>
<evidence type="ECO:0000313" key="4">
    <source>
        <dbReference type="EMBL" id="KAH3687564.1"/>
    </source>
</evidence>
<feature type="repeat" description="TPR" evidence="2">
    <location>
        <begin position="155"/>
        <end position="188"/>
    </location>
</feature>
<evidence type="ECO:0000313" key="5">
    <source>
        <dbReference type="Proteomes" id="UP000774326"/>
    </source>
</evidence>
<dbReference type="GO" id="GO:0072546">
    <property type="term" value="C:EMC complex"/>
    <property type="evidence" value="ECO:0007669"/>
    <property type="project" value="UniProtKB-UniRule"/>
</dbReference>
<dbReference type="Proteomes" id="UP000774326">
    <property type="component" value="Unassembled WGS sequence"/>
</dbReference>
<keyword evidence="1 2" id="KW-0802">TPR repeat</keyword>
<keyword evidence="3" id="KW-0472">Membrane</keyword>
<comment type="similarity">
    <text evidence="3">Belongs to the EMC2 family.</text>
</comment>
<organism evidence="4 5">
    <name type="scientific">Wickerhamomyces pijperi</name>
    <name type="common">Yeast</name>
    <name type="synonym">Pichia pijperi</name>
    <dbReference type="NCBI Taxonomy" id="599730"/>
    <lineage>
        <taxon>Eukaryota</taxon>
        <taxon>Fungi</taxon>
        <taxon>Dikarya</taxon>
        <taxon>Ascomycota</taxon>
        <taxon>Saccharomycotina</taxon>
        <taxon>Saccharomycetes</taxon>
        <taxon>Phaffomycetales</taxon>
        <taxon>Wickerhamomycetaceae</taxon>
        <taxon>Wickerhamomyces</taxon>
    </lineage>
</organism>
<gene>
    <name evidence="4" type="ORF">WICPIJ_001465</name>
</gene>
<dbReference type="AlphaFoldDB" id="A0A9P8QDS2"/>
<keyword evidence="5" id="KW-1185">Reference proteome</keyword>
<protein>
    <recommendedName>
        <fullName evidence="3">ER membrane protein complex subunit 2</fullName>
    </recommendedName>
</protein>
<dbReference type="PANTHER" id="PTHR12760">
    <property type="entry name" value="TETRATRICOPEPTIDE REPEAT PROTEIN"/>
    <property type="match status" value="1"/>
</dbReference>
<dbReference type="InterPro" id="IPR019734">
    <property type="entry name" value="TPR_rpt"/>
</dbReference>
<evidence type="ECO:0000256" key="2">
    <source>
        <dbReference type="PROSITE-ProRule" id="PRU00339"/>
    </source>
</evidence>
<evidence type="ECO:0000256" key="3">
    <source>
        <dbReference type="RuleBase" id="RU367091"/>
    </source>
</evidence>
<reference evidence="4" key="2">
    <citation type="submission" date="2021-01" db="EMBL/GenBank/DDBJ databases">
        <authorList>
            <person name="Schikora-Tamarit M.A."/>
        </authorList>
    </citation>
    <scope>NUCLEOTIDE SEQUENCE</scope>
    <source>
        <strain evidence="4">CBS2887</strain>
    </source>
</reference>
<comment type="function">
    <text evidence="3">Part of the endoplasmic reticulum membrane protein complex (EMC) that enables the energy-independent insertion into endoplasmic reticulum membranes of newly synthesized membrane proteins.</text>
</comment>
<accession>A0A9P8QDS2</accession>
<sequence length="305" mass="34803">MSKVTLLKEKLLQIHAFQLYTTLTPPQTVSTFQEVNHLINTQSSQLSEIEYYDLIELQFQLALIMGKDDIAKTLLDRINDKFGGWESERLAVLRIRYLTVTKGIEAAMDFIESRPNKKELKVLKAKFHLARLSGANEEDFVILLKGLLMFDPLDVETLTELTESYYKLGHFDKAIFTLEDVLMIQPYNHIVFARLGELYHASYLRGDGVTSSGKGKDANKENLELLKSSIQHFLRSVELCSNFVRGWSGLLVTTKALISKDNIDDKTSLKYRKLQDLAKKQLQLIVIDKDNTNQNVAFAEKVLAL</sequence>
<dbReference type="PROSITE" id="PS50005">
    <property type="entry name" value="TPR"/>
    <property type="match status" value="1"/>
</dbReference>
<comment type="subcellular location">
    <subcellularLocation>
        <location evidence="3">Endoplasmic reticulum membrane</location>
        <topology evidence="3">Peripheral membrane protein</topology>
        <orientation evidence="3">Cytoplasmic side</orientation>
    </subcellularLocation>
</comment>
<evidence type="ECO:0000256" key="1">
    <source>
        <dbReference type="ARBA" id="ARBA00022803"/>
    </source>
</evidence>
<comment type="subunit">
    <text evidence="3">Component of the ER membrane protein complex (EMC).</text>
</comment>
<dbReference type="Gene3D" id="1.25.40.10">
    <property type="entry name" value="Tetratricopeptide repeat domain"/>
    <property type="match status" value="1"/>
</dbReference>
<dbReference type="OrthoDB" id="124397at2759"/>
<dbReference type="EMBL" id="JAEUBG010000740">
    <property type="protein sequence ID" value="KAH3687564.1"/>
    <property type="molecule type" value="Genomic_DNA"/>
</dbReference>
<name>A0A9P8QDS2_WICPI</name>
<dbReference type="InterPro" id="IPR039856">
    <property type="entry name" value="EMC2-like"/>
</dbReference>
<reference evidence="4" key="1">
    <citation type="journal article" date="2021" name="Open Biol.">
        <title>Shared evolutionary footprints suggest mitochondrial oxidative damage underlies multiple complex I losses in fungi.</title>
        <authorList>
            <person name="Schikora-Tamarit M.A."/>
            <person name="Marcet-Houben M."/>
            <person name="Nosek J."/>
            <person name="Gabaldon T."/>
        </authorList>
    </citation>
    <scope>NUCLEOTIDE SEQUENCE</scope>
    <source>
        <strain evidence="4">CBS2887</strain>
    </source>
</reference>
<comment type="caution">
    <text evidence="4">The sequence shown here is derived from an EMBL/GenBank/DDBJ whole genome shotgun (WGS) entry which is preliminary data.</text>
</comment>
<proteinExistence type="inferred from homology"/>
<keyword evidence="3" id="KW-0256">Endoplasmic reticulum</keyword>